<evidence type="ECO:0000313" key="2">
    <source>
        <dbReference type="Proteomes" id="UP000294813"/>
    </source>
</evidence>
<proteinExistence type="predicted"/>
<accession>A0A4R2RLV6</accession>
<dbReference type="EMBL" id="SLXT01000017">
    <property type="protein sequence ID" value="TCP63629.1"/>
    <property type="molecule type" value="Genomic_DNA"/>
</dbReference>
<dbReference type="Proteomes" id="UP000294813">
    <property type="component" value="Unassembled WGS sequence"/>
</dbReference>
<reference evidence="1 2" key="1">
    <citation type="submission" date="2019-03" db="EMBL/GenBank/DDBJ databases">
        <title>Genomic Encyclopedia of Type Strains, Phase IV (KMG-IV): sequencing the most valuable type-strain genomes for metagenomic binning, comparative biology and taxonomic classification.</title>
        <authorList>
            <person name="Goeker M."/>
        </authorList>
    </citation>
    <scope>NUCLEOTIDE SEQUENCE [LARGE SCALE GENOMIC DNA]</scope>
    <source>
        <strain evidence="1 2">DSM 11170</strain>
    </source>
</reference>
<comment type="caution">
    <text evidence="1">The sequence shown here is derived from an EMBL/GenBank/DDBJ whole genome shotgun (WGS) entry which is preliminary data.</text>
</comment>
<sequence>MSIMPIIYYGYKQRIQTGYLCFLFLFLSLSLAKPVKTRLLCVGEKNDLACGGEVAVSMQRPSSLFIFRTFSKGK</sequence>
<name>A0A4R2RLV6_9FIRM</name>
<organism evidence="1 2">
    <name type="scientific">Heliophilum fasciatum</name>
    <dbReference type="NCBI Taxonomy" id="35700"/>
    <lineage>
        <taxon>Bacteria</taxon>
        <taxon>Bacillati</taxon>
        <taxon>Bacillota</taxon>
        <taxon>Clostridia</taxon>
        <taxon>Eubacteriales</taxon>
        <taxon>Heliobacteriaceae</taxon>
        <taxon>Heliophilum</taxon>
    </lineage>
</organism>
<protein>
    <submittedName>
        <fullName evidence="1">Uncharacterized protein</fullName>
    </submittedName>
</protein>
<keyword evidence="2" id="KW-1185">Reference proteome</keyword>
<dbReference type="AlphaFoldDB" id="A0A4R2RLV6"/>
<evidence type="ECO:0000313" key="1">
    <source>
        <dbReference type="EMBL" id="TCP63629.1"/>
    </source>
</evidence>
<gene>
    <name evidence="1" type="ORF">EDD73_11754</name>
</gene>